<reference evidence="2 3" key="1">
    <citation type="submission" date="2018-05" db="EMBL/GenBank/DDBJ databases">
        <title>Evolution of GPA BGCs.</title>
        <authorList>
            <person name="Waglechner N."/>
            <person name="Wright G.D."/>
        </authorList>
    </citation>
    <scope>NUCLEOTIDE SEQUENCE [LARGE SCALE GENOMIC DNA]</scope>
    <source>
        <strain evidence="2 3">A82846</strain>
    </source>
</reference>
<protein>
    <submittedName>
        <fullName evidence="2">Uncharacterized protein</fullName>
    </submittedName>
</protein>
<evidence type="ECO:0000313" key="2">
    <source>
        <dbReference type="EMBL" id="RSM61917.1"/>
    </source>
</evidence>
<gene>
    <name evidence="2" type="ORF">DMH04_53450</name>
</gene>
<sequence length="94" mass="10560">MDLNWYDLHKVYEVVRENVGGPAVGPATERLKAQNWVSASDIDGFRHSANTKRISGDAARHARGPQPRTPDTMTLPEGREMISRLVRCWIDSLS</sequence>
<dbReference type="Proteomes" id="UP000287547">
    <property type="component" value="Unassembled WGS sequence"/>
</dbReference>
<dbReference type="AlphaFoldDB" id="A0A428Y2V0"/>
<evidence type="ECO:0000256" key="1">
    <source>
        <dbReference type="SAM" id="MobiDB-lite"/>
    </source>
</evidence>
<feature type="region of interest" description="Disordered" evidence="1">
    <location>
        <begin position="51"/>
        <end position="75"/>
    </location>
</feature>
<comment type="caution">
    <text evidence="2">The sequence shown here is derived from an EMBL/GenBank/DDBJ whole genome shotgun (WGS) entry which is preliminary data.</text>
</comment>
<organism evidence="2 3">
    <name type="scientific">Kibdelosporangium aridum</name>
    <dbReference type="NCBI Taxonomy" id="2030"/>
    <lineage>
        <taxon>Bacteria</taxon>
        <taxon>Bacillati</taxon>
        <taxon>Actinomycetota</taxon>
        <taxon>Actinomycetes</taxon>
        <taxon>Pseudonocardiales</taxon>
        <taxon>Pseudonocardiaceae</taxon>
        <taxon>Kibdelosporangium</taxon>
    </lineage>
</organism>
<name>A0A428Y2V0_KIBAR</name>
<proteinExistence type="predicted"/>
<dbReference type="EMBL" id="QHKI01000111">
    <property type="protein sequence ID" value="RSM61917.1"/>
    <property type="molecule type" value="Genomic_DNA"/>
</dbReference>
<accession>A0A428Y2V0</accession>
<evidence type="ECO:0000313" key="3">
    <source>
        <dbReference type="Proteomes" id="UP000287547"/>
    </source>
</evidence>